<dbReference type="EMBL" id="JACWMW010000001">
    <property type="protein sequence ID" value="MBD1383966.1"/>
    <property type="molecule type" value="Genomic_DNA"/>
</dbReference>
<sequence>MIAKKVPVMELVKFRRLSEKSQATFVNNLKIPKKPKSDSGDGGGNYWVRSISCVSNAFKKNDNKLIQDKIDEVTNAYNSAKLERTRTMHKRNLEILYNYIGFDFESWWPTSNIQILANPQLTLTIKGIPIQVIPSCIFSYEIDGEQKVGGLWFVCWLDGFKPDDLGIFSESLFRYLSFLFEKRHTIEPKDCYIVDISTMDRSTYQELLDGKIDAMLENTINTLNKYL</sequence>
<accession>A0ABR7X049</accession>
<gene>
    <name evidence="1" type="ORF">IDJ75_01645</name>
</gene>
<dbReference type="RefSeq" id="WP_191173874.1">
    <property type="nucleotide sequence ID" value="NZ_JACWMW010000001.1"/>
</dbReference>
<dbReference type="Proteomes" id="UP000618754">
    <property type="component" value="Unassembled WGS sequence"/>
</dbReference>
<proteinExistence type="predicted"/>
<evidence type="ECO:0000313" key="1">
    <source>
        <dbReference type="EMBL" id="MBD1383966.1"/>
    </source>
</evidence>
<name>A0ABR7X049_9SPHI</name>
<reference evidence="1 2" key="1">
    <citation type="submission" date="2020-09" db="EMBL/GenBank/DDBJ databases">
        <title>Novel species of Mucilaginibacter isolated from a glacier on the Tibetan Plateau.</title>
        <authorList>
            <person name="Liu Q."/>
            <person name="Xin Y.-H."/>
        </authorList>
    </citation>
    <scope>NUCLEOTIDE SEQUENCE [LARGE SCALE GENOMIC DNA]</scope>
    <source>
        <strain evidence="1 2">CGMCC 1.13878</strain>
    </source>
</reference>
<comment type="caution">
    <text evidence="1">The sequence shown here is derived from an EMBL/GenBank/DDBJ whole genome shotgun (WGS) entry which is preliminary data.</text>
</comment>
<evidence type="ECO:0000313" key="2">
    <source>
        <dbReference type="Proteomes" id="UP000618754"/>
    </source>
</evidence>
<keyword evidence="2" id="KW-1185">Reference proteome</keyword>
<organism evidence="1 2">
    <name type="scientific">Mucilaginibacter rigui</name>
    <dbReference type="NCBI Taxonomy" id="534635"/>
    <lineage>
        <taxon>Bacteria</taxon>
        <taxon>Pseudomonadati</taxon>
        <taxon>Bacteroidota</taxon>
        <taxon>Sphingobacteriia</taxon>
        <taxon>Sphingobacteriales</taxon>
        <taxon>Sphingobacteriaceae</taxon>
        <taxon>Mucilaginibacter</taxon>
    </lineage>
</organism>
<protein>
    <submittedName>
        <fullName evidence="1">Uncharacterized protein</fullName>
    </submittedName>
</protein>